<keyword evidence="6" id="KW-1185">Reference proteome</keyword>
<reference evidence="5 6" key="1">
    <citation type="submission" date="2020-07" db="EMBL/GenBank/DDBJ databases">
        <title>Endozoicomonas sp. nov., isolated from sediment.</title>
        <authorList>
            <person name="Gu T."/>
        </authorList>
    </citation>
    <scope>NUCLEOTIDE SEQUENCE [LARGE SCALE GENOMIC DNA]</scope>
    <source>
        <strain evidence="5 6">SM1973</strain>
    </source>
</reference>
<feature type="chain" id="PRO_5032586949" evidence="3">
    <location>
        <begin position="22"/>
        <end position="267"/>
    </location>
</feature>
<dbReference type="RefSeq" id="WP_180569147.1">
    <property type="nucleotide sequence ID" value="NZ_JACCKB010000021.1"/>
</dbReference>
<accession>A0A853IHR2</accession>
<dbReference type="Pfam" id="PF00497">
    <property type="entry name" value="SBP_bac_3"/>
    <property type="match status" value="1"/>
</dbReference>
<gene>
    <name evidence="5" type="ORF">H0A36_13985</name>
</gene>
<dbReference type="AlphaFoldDB" id="A0A853IHR2"/>
<evidence type="ECO:0000313" key="5">
    <source>
        <dbReference type="EMBL" id="NYZ67126.1"/>
    </source>
</evidence>
<proteinExistence type="inferred from homology"/>
<comment type="caution">
    <text evidence="5">The sequence shown here is derived from an EMBL/GenBank/DDBJ whole genome shotgun (WGS) entry which is preliminary data.</text>
</comment>
<dbReference type="SMART" id="SM00062">
    <property type="entry name" value="PBPb"/>
    <property type="match status" value="1"/>
</dbReference>
<evidence type="ECO:0000256" key="3">
    <source>
        <dbReference type="SAM" id="SignalP"/>
    </source>
</evidence>
<evidence type="ECO:0000259" key="4">
    <source>
        <dbReference type="SMART" id="SM00062"/>
    </source>
</evidence>
<dbReference type="Proteomes" id="UP000569732">
    <property type="component" value="Unassembled WGS sequence"/>
</dbReference>
<dbReference type="PANTHER" id="PTHR35936:SF25">
    <property type="entry name" value="ABC TRANSPORTER SUBSTRATE-BINDING PROTEIN"/>
    <property type="match status" value="1"/>
</dbReference>
<sequence>MKTLRAFLTLSACILINSVCAEVRPLHIVGESFPPYEFEYEGRVVGIDIDIIKHIFDKFGVEYTVRLMPWKRAWHEVENARVDAILGASRKKVREPFVYYPQEDMWKSSYIFFSRGKMSKPVEIDYDTPLKNLNTIGVVRGYSYHDSFWQKYPNRNDGTLNPLLEEATDVQQSFLKLANGRIDLFIIDKTVGHFVVNDLKLRHKVTYSTKTLFEKGYTMPFVKRSNYPNIRALSVAFNAELSQMKVSGLYDDIVNKWMNCEKIIDCI</sequence>
<evidence type="ECO:0000256" key="2">
    <source>
        <dbReference type="ARBA" id="ARBA00022729"/>
    </source>
</evidence>
<protein>
    <submittedName>
        <fullName evidence="5">Transporter substrate-binding domain-containing protein</fullName>
    </submittedName>
</protein>
<evidence type="ECO:0000313" key="6">
    <source>
        <dbReference type="Proteomes" id="UP000569732"/>
    </source>
</evidence>
<comment type="similarity">
    <text evidence="1">Belongs to the bacterial solute-binding protein 3 family.</text>
</comment>
<feature type="signal peptide" evidence="3">
    <location>
        <begin position="1"/>
        <end position="21"/>
    </location>
</feature>
<dbReference type="SUPFAM" id="SSF53850">
    <property type="entry name" value="Periplasmic binding protein-like II"/>
    <property type="match status" value="1"/>
</dbReference>
<dbReference type="InterPro" id="IPR001638">
    <property type="entry name" value="Solute-binding_3/MltF_N"/>
</dbReference>
<dbReference type="EMBL" id="JACCKB010000021">
    <property type="protein sequence ID" value="NYZ67126.1"/>
    <property type="molecule type" value="Genomic_DNA"/>
</dbReference>
<organism evidence="5 6">
    <name type="scientific">Spartinivicinus marinus</name>
    <dbReference type="NCBI Taxonomy" id="2994442"/>
    <lineage>
        <taxon>Bacteria</taxon>
        <taxon>Pseudomonadati</taxon>
        <taxon>Pseudomonadota</taxon>
        <taxon>Gammaproteobacteria</taxon>
        <taxon>Oceanospirillales</taxon>
        <taxon>Zooshikellaceae</taxon>
        <taxon>Spartinivicinus</taxon>
    </lineage>
</organism>
<dbReference type="PANTHER" id="PTHR35936">
    <property type="entry name" value="MEMBRANE-BOUND LYTIC MUREIN TRANSGLYCOSYLASE F"/>
    <property type="match status" value="1"/>
</dbReference>
<feature type="domain" description="Solute-binding protein family 3/N-terminal" evidence="4">
    <location>
        <begin position="26"/>
        <end position="261"/>
    </location>
</feature>
<name>A0A853IHR2_9GAMM</name>
<keyword evidence="2 3" id="KW-0732">Signal</keyword>
<dbReference type="Gene3D" id="3.40.190.10">
    <property type="entry name" value="Periplasmic binding protein-like II"/>
    <property type="match status" value="2"/>
</dbReference>
<evidence type="ECO:0000256" key="1">
    <source>
        <dbReference type="ARBA" id="ARBA00010333"/>
    </source>
</evidence>